<evidence type="ECO:0000313" key="1">
    <source>
        <dbReference type="EMBL" id="OGD70905.1"/>
    </source>
</evidence>
<dbReference type="EMBL" id="MFAH01000039">
    <property type="protein sequence ID" value="OGD70905.1"/>
    <property type="molecule type" value="Genomic_DNA"/>
</dbReference>
<comment type="caution">
    <text evidence="1">The sequence shown here is derived from an EMBL/GenBank/DDBJ whole genome shotgun (WGS) entry which is preliminary data.</text>
</comment>
<gene>
    <name evidence="1" type="ORF">A3D09_04070</name>
</gene>
<sequence>MAPSENLLGRDEIRERHRQLGKAVVERFFLEAEGSENHSRYNMVEDADVVQLANPVPGGAAESWEIAVARYGAEVMLSRLSRPQEGIWWRGETFFFDVGVIIGAVAPAEGLATISDVEGLLLSDDRFFTDLVEALRTWPLAVEFATLP</sequence>
<dbReference type="AlphaFoldDB" id="A0A1F5EU53"/>
<name>A0A1F5EU53_9BACT</name>
<accession>A0A1F5EU53</accession>
<protein>
    <submittedName>
        <fullName evidence="1">Uncharacterized protein</fullName>
    </submittedName>
</protein>
<organism evidence="1 2">
    <name type="scientific">Candidatus Collierbacteria bacterium RIFCSPHIGHO2_02_FULL_49_10</name>
    <dbReference type="NCBI Taxonomy" id="1817723"/>
    <lineage>
        <taxon>Bacteria</taxon>
        <taxon>Candidatus Collieribacteriota</taxon>
    </lineage>
</organism>
<dbReference type="Proteomes" id="UP000177390">
    <property type="component" value="Unassembled WGS sequence"/>
</dbReference>
<reference evidence="1 2" key="1">
    <citation type="journal article" date="2016" name="Nat. Commun.">
        <title>Thousands of microbial genomes shed light on interconnected biogeochemical processes in an aquifer system.</title>
        <authorList>
            <person name="Anantharaman K."/>
            <person name="Brown C.T."/>
            <person name="Hug L.A."/>
            <person name="Sharon I."/>
            <person name="Castelle C.J."/>
            <person name="Probst A.J."/>
            <person name="Thomas B.C."/>
            <person name="Singh A."/>
            <person name="Wilkins M.J."/>
            <person name="Karaoz U."/>
            <person name="Brodie E.L."/>
            <person name="Williams K.H."/>
            <person name="Hubbard S.S."/>
            <person name="Banfield J.F."/>
        </authorList>
    </citation>
    <scope>NUCLEOTIDE SEQUENCE [LARGE SCALE GENOMIC DNA]</scope>
</reference>
<proteinExistence type="predicted"/>
<evidence type="ECO:0000313" key="2">
    <source>
        <dbReference type="Proteomes" id="UP000177390"/>
    </source>
</evidence>